<dbReference type="Gene3D" id="1.10.1740.10">
    <property type="match status" value="1"/>
</dbReference>
<dbReference type="InterPro" id="IPR013249">
    <property type="entry name" value="RNA_pol_sigma70_r4_t2"/>
</dbReference>
<gene>
    <name evidence="7" type="ORF">SAMN04488111_1157</name>
</gene>
<dbReference type="Gene3D" id="1.10.10.10">
    <property type="entry name" value="Winged helix-like DNA-binding domain superfamily/Winged helix DNA-binding domain"/>
    <property type="match status" value="1"/>
</dbReference>
<evidence type="ECO:0000313" key="7">
    <source>
        <dbReference type="EMBL" id="SNR38949.1"/>
    </source>
</evidence>
<sequence length="182" mass="21216">MSKTVFLNNQIVEDCKLNKSKAQMQLYDMYCEAMFTIAKRYVKDSFIAEDIMQEAFIKVFKNIKSFKGEVTVGAWIKKIVINQCIDYLKKKRIELVSIDEAKLTIADENDWNVNEEVTISIVTSAINNLPEKYKIVLNLYLIEGYDHQEIAQVLNITEVTSRSQLMRGKNKLKNHLKEYKYA</sequence>
<dbReference type="Proteomes" id="UP000198412">
    <property type="component" value="Unassembled WGS sequence"/>
</dbReference>
<dbReference type="GO" id="GO:0016987">
    <property type="term" value="F:sigma factor activity"/>
    <property type="evidence" value="ECO:0007669"/>
    <property type="project" value="UniProtKB-KW"/>
</dbReference>
<keyword evidence="3" id="KW-0731">Sigma factor</keyword>
<feature type="domain" description="RNA polymerase sigma-70 region 2" evidence="5">
    <location>
        <begin position="26"/>
        <end position="92"/>
    </location>
</feature>
<dbReference type="SUPFAM" id="SSF88946">
    <property type="entry name" value="Sigma2 domain of RNA polymerase sigma factors"/>
    <property type="match status" value="1"/>
</dbReference>
<feature type="domain" description="RNA polymerase sigma factor 70 region 4 type 2" evidence="6">
    <location>
        <begin position="122"/>
        <end position="172"/>
    </location>
</feature>
<name>A0A238VZR5_9FLAO</name>
<dbReference type="InterPro" id="IPR013324">
    <property type="entry name" value="RNA_pol_sigma_r3/r4-like"/>
</dbReference>
<dbReference type="InterPro" id="IPR014284">
    <property type="entry name" value="RNA_pol_sigma-70_dom"/>
</dbReference>
<evidence type="ECO:0000256" key="2">
    <source>
        <dbReference type="ARBA" id="ARBA00023015"/>
    </source>
</evidence>
<dbReference type="Pfam" id="PF04542">
    <property type="entry name" value="Sigma70_r2"/>
    <property type="match status" value="1"/>
</dbReference>
<evidence type="ECO:0000313" key="8">
    <source>
        <dbReference type="Proteomes" id="UP000198412"/>
    </source>
</evidence>
<dbReference type="EMBL" id="FZNX01000001">
    <property type="protein sequence ID" value="SNR38949.1"/>
    <property type="molecule type" value="Genomic_DNA"/>
</dbReference>
<keyword evidence="8" id="KW-1185">Reference proteome</keyword>
<protein>
    <submittedName>
        <fullName evidence="7">RNA polymerase sigma-70 factor, ECF subfamily</fullName>
    </submittedName>
</protein>
<evidence type="ECO:0000256" key="1">
    <source>
        <dbReference type="ARBA" id="ARBA00010641"/>
    </source>
</evidence>
<dbReference type="SUPFAM" id="SSF88659">
    <property type="entry name" value="Sigma3 and sigma4 domains of RNA polymerase sigma factors"/>
    <property type="match status" value="1"/>
</dbReference>
<dbReference type="GO" id="GO:0003677">
    <property type="term" value="F:DNA binding"/>
    <property type="evidence" value="ECO:0007669"/>
    <property type="project" value="InterPro"/>
</dbReference>
<dbReference type="CDD" id="cd06171">
    <property type="entry name" value="Sigma70_r4"/>
    <property type="match status" value="1"/>
</dbReference>
<dbReference type="OrthoDB" id="1160671at2"/>
<reference evidence="8" key="1">
    <citation type="submission" date="2017-06" db="EMBL/GenBank/DDBJ databases">
        <authorList>
            <person name="Varghese N."/>
            <person name="Submissions S."/>
        </authorList>
    </citation>
    <scope>NUCLEOTIDE SEQUENCE [LARGE SCALE GENOMIC DNA]</scope>
    <source>
        <strain evidence="8">DSM 27993</strain>
    </source>
</reference>
<dbReference type="NCBIfam" id="TIGR02937">
    <property type="entry name" value="sigma70-ECF"/>
    <property type="match status" value="1"/>
</dbReference>
<dbReference type="InterPro" id="IPR036388">
    <property type="entry name" value="WH-like_DNA-bd_sf"/>
</dbReference>
<evidence type="ECO:0000256" key="3">
    <source>
        <dbReference type="ARBA" id="ARBA00023082"/>
    </source>
</evidence>
<dbReference type="InterPro" id="IPR039425">
    <property type="entry name" value="RNA_pol_sigma-70-like"/>
</dbReference>
<dbReference type="AlphaFoldDB" id="A0A238VZR5"/>
<evidence type="ECO:0000259" key="6">
    <source>
        <dbReference type="Pfam" id="PF08281"/>
    </source>
</evidence>
<evidence type="ECO:0000256" key="4">
    <source>
        <dbReference type="ARBA" id="ARBA00023163"/>
    </source>
</evidence>
<organism evidence="7 8">
    <name type="scientific">Lutibacter flavus</name>
    <dbReference type="NCBI Taxonomy" id="691689"/>
    <lineage>
        <taxon>Bacteria</taxon>
        <taxon>Pseudomonadati</taxon>
        <taxon>Bacteroidota</taxon>
        <taxon>Flavobacteriia</taxon>
        <taxon>Flavobacteriales</taxon>
        <taxon>Flavobacteriaceae</taxon>
        <taxon>Lutibacter</taxon>
    </lineage>
</organism>
<dbReference type="InterPro" id="IPR013325">
    <property type="entry name" value="RNA_pol_sigma_r2"/>
</dbReference>
<keyword evidence="4" id="KW-0804">Transcription</keyword>
<evidence type="ECO:0000259" key="5">
    <source>
        <dbReference type="Pfam" id="PF04542"/>
    </source>
</evidence>
<proteinExistence type="inferred from homology"/>
<keyword evidence="2" id="KW-0805">Transcription regulation</keyword>
<dbReference type="RefSeq" id="WP_089377438.1">
    <property type="nucleotide sequence ID" value="NZ_FZNX01000001.1"/>
</dbReference>
<accession>A0A238VZR5</accession>
<dbReference type="Pfam" id="PF08281">
    <property type="entry name" value="Sigma70_r4_2"/>
    <property type="match status" value="1"/>
</dbReference>
<dbReference type="PANTHER" id="PTHR43133:SF46">
    <property type="entry name" value="RNA POLYMERASE SIGMA-70 FACTOR ECF SUBFAMILY"/>
    <property type="match status" value="1"/>
</dbReference>
<dbReference type="GO" id="GO:0006352">
    <property type="term" value="P:DNA-templated transcription initiation"/>
    <property type="evidence" value="ECO:0007669"/>
    <property type="project" value="InterPro"/>
</dbReference>
<comment type="similarity">
    <text evidence="1">Belongs to the sigma-70 factor family. ECF subfamily.</text>
</comment>
<dbReference type="PANTHER" id="PTHR43133">
    <property type="entry name" value="RNA POLYMERASE ECF-TYPE SIGMA FACTO"/>
    <property type="match status" value="1"/>
</dbReference>
<dbReference type="InterPro" id="IPR007627">
    <property type="entry name" value="RNA_pol_sigma70_r2"/>
</dbReference>